<dbReference type="KEGG" id="xla:108707266"/>
<evidence type="ECO:0000313" key="7">
    <source>
        <dbReference type="RefSeq" id="XP_018099929.1"/>
    </source>
</evidence>
<evidence type="ECO:0000256" key="2">
    <source>
        <dbReference type="ARBA" id="ARBA00022884"/>
    </source>
</evidence>
<proteinExistence type="predicted"/>
<dbReference type="SUPFAM" id="SSF47353">
    <property type="entry name" value="Retrovirus capsid dimerization domain-like"/>
    <property type="match status" value="1"/>
</dbReference>
<keyword evidence="6" id="KW-1185">Reference proteome</keyword>
<dbReference type="InterPro" id="IPR038269">
    <property type="entry name" value="SCAN_sf"/>
</dbReference>
<evidence type="ECO:0000256" key="1">
    <source>
        <dbReference type="ARBA" id="ARBA00004123"/>
    </source>
</evidence>
<dbReference type="CDD" id="cd12373">
    <property type="entry name" value="RRM_SRSF3_like"/>
    <property type="match status" value="1"/>
</dbReference>
<dbReference type="InterPro" id="IPR012677">
    <property type="entry name" value="Nucleotide-bd_a/b_plait_sf"/>
</dbReference>
<dbReference type="Pfam" id="PF00076">
    <property type="entry name" value="RRM_1"/>
    <property type="match status" value="1"/>
</dbReference>
<dbReference type="RefSeq" id="XP_018099929.1">
    <property type="nucleotide sequence ID" value="XM_018244440.2"/>
</dbReference>
<evidence type="ECO:0000313" key="6">
    <source>
        <dbReference type="Proteomes" id="UP000186698"/>
    </source>
</evidence>
<comment type="subcellular location">
    <subcellularLocation>
        <location evidence="1">Nucleus</location>
    </subcellularLocation>
</comment>
<keyword evidence="2 4" id="KW-0694">RNA-binding</keyword>
<dbReference type="InterPro" id="IPR000504">
    <property type="entry name" value="RRM_dom"/>
</dbReference>
<reference evidence="7" key="1">
    <citation type="submission" date="2025-08" db="UniProtKB">
        <authorList>
            <consortium name="RefSeq"/>
        </authorList>
    </citation>
    <scope>IDENTIFICATION</scope>
    <source>
        <strain evidence="7">J_2021</strain>
        <tissue evidence="7">Erythrocytes</tissue>
    </source>
</reference>
<protein>
    <submittedName>
        <fullName evidence="7">Uncharacterized protein LOC108707266</fullName>
    </submittedName>
</protein>
<sequence length="330" mass="36333">MEQFLELCCPDIRKWVWDRSPDTLEEAARLADKYVESRGQLLQGLPVLTGLSTSAYTPKLSTGHSQTNFTSPSPNGIPAQDLHHRNKMCFRCGSDSHLQATCQLPPRASKLKQPQHVALVTTEMVETPFHPVQAVQHHTQDCASKNMLTSQPIAEYIVMGVQQADQMKHPRHAPTQESNLQNCNVYVGNLGQHGNKAVLEHAFGLYGPLRRIWVAQKPPGFAFVEFEDPHDAATAVQGLNGKTLCGSHVKVELSIRQRHSKHITMCQLAPETKNYRLNQNSSGFLNFSQSVTPSVCGPLPTEGSPINALPLGEEPCGCVKNIGGIDLMSF</sequence>
<dbReference type="OrthoDB" id="5970at2759"/>
<dbReference type="GO" id="GO:0003723">
    <property type="term" value="F:RNA binding"/>
    <property type="evidence" value="ECO:0007669"/>
    <property type="project" value="UniProtKB-UniRule"/>
</dbReference>
<keyword evidence="3" id="KW-0539">Nucleus</keyword>
<name>A0A8J0U9P2_XENLA</name>
<dbReference type="GO" id="GO:0005634">
    <property type="term" value="C:nucleus"/>
    <property type="evidence" value="ECO:0007669"/>
    <property type="project" value="UniProtKB-SubCell"/>
</dbReference>
<accession>A0A8J0U9P2</accession>
<dbReference type="AlphaFoldDB" id="A0A8J0U9P2"/>
<evidence type="ECO:0000259" key="5">
    <source>
        <dbReference type="PROSITE" id="PS50102"/>
    </source>
</evidence>
<dbReference type="PANTHER" id="PTHR48038">
    <property type="entry name" value="RIBONUCLEOPROTEIN RB97D"/>
    <property type="match status" value="1"/>
</dbReference>
<dbReference type="Gene3D" id="3.30.70.330">
    <property type="match status" value="1"/>
</dbReference>
<dbReference type="PANTHER" id="PTHR48038:SF3">
    <property type="entry name" value="SPLICING FACTOR, ARGININE_SERINE-RICH 1-RELATED"/>
    <property type="match status" value="1"/>
</dbReference>
<dbReference type="Proteomes" id="UP000186698">
    <property type="component" value="Chromosome 1S"/>
</dbReference>
<evidence type="ECO:0000256" key="3">
    <source>
        <dbReference type="ARBA" id="ARBA00023242"/>
    </source>
</evidence>
<dbReference type="GeneID" id="108707266"/>
<gene>
    <name evidence="7" type="primary">LOC108707266</name>
</gene>
<organism evidence="6 7">
    <name type="scientific">Xenopus laevis</name>
    <name type="common">African clawed frog</name>
    <dbReference type="NCBI Taxonomy" id="8355"/>
    <lineage>
        <taxon>Eukaryota</taxon>
        <taxon>Metazoa</taxon>
        <taxon>Chordata</taxon>
        <taxon>Craniata</taxon>
        <taxon>Vertebrata</taxon>
        <taxon>Euteleostomi</taxon>
        <taxon>Amphibia</taxon>
        <taxon>Batrachia</taxon>
        <taxon>Anura</taxon>
        <taxon>Pipoidea</taxon>
        <taxon>Pipidae</taxon>
        <taxon>Xenopodinae</taxon>
        <taxon>Xenopus</taxon>
        <taxon>Xenopus</taxon>
    </lineage>
</organism>
<dbReference type="Gene3D" id="1.10.4020.10">
    <property type="entry name" value="DNA breaking-rejoining enzymes"/>
    <property type="match status" value="1"/>
</dbReference>
<feature type="domain" description="RRM" evidence="5">
    <location>
        <begin position="183"/>
        <end position="256"/>
    </location>
</feature>
<dbReference type="PROSITE" id="PS50102">
    <property type="entry name" value="RRM"/>
    <property type="match status" value="1"/>
</dbReference>
<dbReference type="SMART" id="SM00360">
    <property type="entry name" value="RRM"/>
    <property type="match status" value="1"/>
</dbReference>
<evidence type="ECO:0000256" key="4">
    <source>
        <dbReference type="PROSITE-ProRule" id="PRU00176"/>
    </source>
</evidence>
<dbReference type="InterPro" id="IPR035979">
    <property type="entry name" value="RBD_domain_sf"/>
</dbReference>
<dbReference type="SUPFAM" id="SSF54928">
    <property type="entry name" value="RNA-binding domain, RBD"/>
    <property type="match status" value="1"/>
</dbReference>